<dbReference type="PRINTS" id="PR00455">
    <property type="entry name" value="HTHTETR"/>
</dbReference>
<keyword evidence="2 3" id="KW-0238">DNA-binding</keyword>
<comment type="caution">
    <text evidence="5">The sequence shown here is derived from an EMBL/GenBank/DDBJ whole genome shotgun (WGS) entry which is preliminary data.</text>
</comment>
<feature type="domain" description="HTH tetR-type" evidence="4">
    <location>
        <begin position="11"/>
        <end position="71"/>
    </location>
</feature>
<dbReference type="PROSITE" id="PS50977">
    <property type="entry name" value="HTH_TETR_2"/>
    <property type="match status" value="1"/>
</dbReference>
<dbReference type="STRING" id="33935.ADM90_05770"/>
<keyword evidence="1" id="KW-0678">Repressor</keyword>
<evidence type="ECO:0000313" key="6">
    <source>
        <dbReference type="Proteomes" id="UP000037977"/>
    </source>
</evidence>
<evidence type="ECO:0000256" key="3">
    <source>
        <dbReference type="PROSITE-ProRule" id="PRU00335"/>
    </source>
</evidence>
<dbReference type="Proteomes" id="UP000037977">
    <property type="component" value="Unassembled WGS sequence"/>
</dbReference>
<proteinExistence type="predicted"/>
<dbReference type="InterPro" id="IPR001647">
    <property type="entry name" value="HTH_TetR"/>
</dbReference>
<gene>
    <name evidence="5" type="ORF">ADM90_05770</name>
</gene>
<accession>A0A0M9DKM9</accession>
<dbReference type="PATRIC" id="fig|33935.3.peg.575"/>
<dbReference type="Pfam" id="PF00440">
    <property type="entry name" value="TetR_N"/>
    <property type="match status" value="1"/>
</dbReference>
<dbReference type="InterPro" id="IPR039532">
    <property type="entry name" value="TetR_C_Firmicutes"/>
</dbReference>
<dbReference type="InterPro" id="IPR009057">
    <property type="entry name" value="Homeodomain-like_sf"/>
</dbReference>
<dbReference type="GO" id="GO:0003677">
    <property type="term" value="F:DNA binding"/>
    <property type="evidence" value="ECO:0007669"/>
    <property type="project" value="UniProtKB-UniRule"/>
</dbReference>
<evidence type="ECO:0000256" key="2">
    <source>
        <dbReference type="ARBA" id="ARBA00023125"/>
    </source>
</evidence>
<evidence type="ECO:0000256" key="1">
    <source>
        <dbReference type="ARBA" id="ARBA00022491"/>
    </source>
</evidence>
<dbReference type="Pfam" id="PF14278">
    <property type="entry name" value="TetR_C_8"/>
    <property type="match status" value="1"/>
</dbReference>
<evidence type="ECO:0000313" key="5">
    <source>
        <dbReference type="EMBL" id="KOY82829.1"/>
    </source>
</evidence>
<keyword evidence="6" id="KW-1185">Reference proteome</keyword>
<dbReference type="PANTHER" id="PTHR43479">
    <property type="entry name" value="ACREF/ENVCD OPERON REPRESSOR-RELATED"/>
    <property type="match status" value="1"/>
</dbReference>
<dbReference type="PANTHER" id="PTHR43479:SF7">
    <property type="entry name" value="TETR-FAMILY TRANSCRIPTIONAL REGULATOR"/>
    <property type="match status" value="1"/>
</dbReference>
<dbReference type="Gene3D" id="1.10.357.10">
    <property type="entry name" value="Tetracycline Repressor, domain 2"/>
    <property type="match status" value="1"/>
</dbReference>
<dbReference type="OrthoDB" id="9810250at2"/>
<sequence length="208" mass="23862">MQASTTDLRVVRTKESIREAFIDLIEEKGFEAITVKDITTKAKINRGTFYAHYQDKYDLMTKCEEKILRELTDMIVENYSDILADLNTNQPVTTPFTILTSIFEYIEQNRRFMKGMLGSKGDLSFQTKLKKFVWNSIFESNHHSQHPLIKPEHFLVPPEYLISYVASAHIGVIQQWLHSDSAESPQEMARILSTITINGPFSAAGLKK</sequence>
<protein>
    <submittedName>
        <fullName evidence="5">TetR family transcriptional regulator</fullName>
    </submittedName>
</protein>
<dbReference type="AlphaFoldDB" id="A0A0M9DKM9"/>
<dbReference type="SUPFAM" id="SSF46689">
    <property type="entry name" value="Homeodomain-like"/>
    <property type="match status" value="1"/>
</dbReference>
<name>A0A0M9DKM9_9BACI</name>
<dbReference type="RefSeq" id="WP_053994068.1">
    <property type="nucleotide sequence ID" value="NZ_CP065643.1"/>
</dbReference>
<dbReference type="InterPro" id="IPR050624">
    <property type="entry name" value="HTH-type_Tx_Regulator"/>
</dbReference>
<reference evidence="5 6" key="1">
    <citation type="submission" date="2015-07" db="EMBL/GenBank/DDBJ databases">
        <title>Genome sequencing project for genomic taxonomy and phylogenomics of Bacillus-like bacteria.</title>
        <authorList>
            <person name="Liu B."/>
            <person name="Wang J."/>
            <person name="Zhu Y."/>
            <person name="Liu G."/>
            <person name="Chen Q."/>
            <person name="Chen Z."/>
            <person name="Che J."/>
            <person name="Ge C."/>
            <person name="Shi H."/>
            <person name="Pan Z."/>
            <person name="Liu X."/>
        </authorList>
    </citation>
    <scope>NUCLEOTIDE SEQUENCE [LARGE SCALE GENOMIC DNA]</scope>
    <source>
        <strain evidence="5 6">DSM 54</strain>
    </source>
</reference>
<evidence type="ECO:0000259" key="4">
    <source>
        <dbReference type="PROSITE" id="PS50977"/>
    </source>
</evidence>
<dbReference type="EMBL" id="LGCI01000005">
    <property type="protein sequence ID" value="KOY82829.1"/>
    <property type="molecule type" value="Genomic_DNA"/>
</dbReference>
<organism evidence="5 6">
    <name type="scientific">Lysinibacillus macroides</name>
    <dbReference type="NCBI Taxonomy" id="33935"/>
    <lineage>
        <taxon>Bacteria</taxon>
        <taxon>Bacillati</taxon>
        <taxon>Bacillota</taxon>
        <taxon>Bacilli</taxon>
        <taxon>Bacillales</taxon>
        <taxon>Bacillaceae</taxon>
        <taxon>Lysinibacillus</taxon>
    </lineage>
</organism>
<feature type="DNA-binding region" description="H-T-H motif" evidence="3">
    <location>
        <begin position="34"/>
        <end position="53"/>
    </location>
</feature>